<dbReference type="Proteomes" id="UP001148629">
    <property type="component" value="Unassembled WGS sequence"/>
</dbReference>
<accession>A0ACC1RKS2</accession>
<comment type="caution">
    <text evidence="1">The sequence shown here is derived from an EMBL/GenBank/DDBJ whole genome shotgun (WGS) entry which is preliminary data.</text>
</comment>
<name>A0ACC1RKS2_9HYPO</name>
<evidence type="ECO:0000313" key="2">
    <source>
        <dbReference type="Proteomes" id="UP001148629"/>
    </source>
</evidence>
<protein>
    <submittedName>
        <fullName evidence="1">Uncharacterized protein</fullName>
    </submittedName>
</protein>
<organism evidence="1 2">
    <name type="scientific">Fusarium decemcellulare</name>
    <dbReference type="NCBI Taxonomy" id="57161"/>
    <lineage>
        <taxon>Eukaryota</taxon>
        <taxon>Fungi</taxon>
        <taxon>Dikarya</taxon>
        <taxon>Ascomycota</taxon>
        <taxon>Pezizomycotina</taxon>
        <taxon>Sordariomycetes</taxon>
        <taxon>Hypocreomycetidae</taxon>
        <taxon>Hypocreales</taxon>
        <taxon>Nectriaceae</taxon>
        <taxon>Fusarium</taxon>
        <taxon>Fusarium decemcellulare species complex</taxon>
    </lineage>
</organism>
<gene>
    <name evidence="1" type="ORF">NM208_g14111</name>
</gene>
<dbReference type="EMBL" id="JANRMS010003141">
    <property type="protein sequence ID" value="KAJ3519490.1"/>
    <property type="molecule type" value="Genomic_DNA"/>
</dbReference>
<keyword evidence="2" id="KW-1185">Reference proteome</keyword>
<reference evidence="1" key="1">
    <citation type="submission" date="2022-08" db="EMBL/GenBank/DDBJ databases">
        <title>Genome Sequence of Fusarium decemcellulare.</title>
        <authorList>
            <person name="Buettner E."/>
        </authorList>
    </citation>
    <scope>NUCLEOTIDE SEQUENCE</scope>
    <source>
        <strain evidence="1">Babe19</strain>
    </source>
</reference>
<sequence>MEDKNVATTGTTTRVAYIRTLLDKEQEENYTECDWLNVRSWLDFWVGQRVHLNPHGLYNRRIRSSPPPNLRHHYILGHSTAADALALEWFLQVSKPDGWRLSRTDFEVYLSQAQVEDPANKQLLQRLESEGVSFKTVDPSTPTEFTTDDICDSVMLSESDYVLESALVRTPNCWASLHTLYRDAVRHNHPQRYNAKEISENYYAYRLKNKMGHTQRGCQYPHGKSEFWKREHKREWELYKCPSCGKRCKRNKGCKTTGEWWAEDKSKTAWSEGVDTSAPRPPDFEKAWRTLSVEDVVNNWGPDWLMSQRFRNWKWRSVDTFAGE</sequence>
<evidence type="ECO:0000313" key="1">
    <source>
        <dbReference type="EMBL" id="KAJ3519490.1"/>
    </source>
</evidence>
<proteinExistence type="predicted"/>